<comment type="caution">
    <text evidence="2">The sequence shown here is derived from an EMBL/GenBank/DDBJ whole genome shotgun (WGS) entry which is preliminary data.</text>
</comment>
<proteinExistence type="predicted"/>
<name>A0A839QPK8_9MICC</name>
<dbReference type="Proteomes" id="UP000523000">
    <property type="component" value="Unassembled WGS sequence"/>
</dbReference>
<evidence type="ECO:0000256" key="1">
    <source>
        <dbReference type="SAM" id="MobiDB-lite"/>
    </source>
</evidence>
<gene>
    <name evidence="2" type="ORF">E9229_001363</name>
</gene>
<accession>A0A839QPK8</accession>
<reference evidence="2 3" key="1">
    <citation type="submission" date="2020-08" db="EMBL/GenBank/DDBJ databases">
        <title>Sequencing the genomes of 1000 actinobacteria strains.</title>
        <authorList>
            <person name="Klenk H.-P."/>
        </authorList>
    </citation>
    <scope>NUCLEOTIDE SEQUENCE [LARGE SCALE GENOMIC DNA]</scope>
    <source>
        <strain evidence="2 3">DSM 22826</strain>
    </source>
</reference>
<dbReference type="RefSeq" id="WP_183510472.1">
    <property type="nucleotide sequence ID" value="NZ_JACHVS010000001.1"/>
</dbReference>
<sequence length="58" mass="5814">MEAVKPEASGGYSLRVTPSPASGTTRWPGVPIACTTTVANTGGHTLTGMAITAQPAGW</sequence>
<keyword evidence="3" id="KW-1185">Reference proteome</keyword>
<organism evidence="2 3">
    <name type="scientific">Paeniglutamicibacter cryotolerans</name>
    <dbReference type="NCBI Taxonomy" id="670079"/>
    <lineage>
        <taxon>Bacteria</taxon>
        <taxon>Bacillati</taxon>
        <taxon>Actinomycetota</taxon>
        <taxon>Actinomycetes</taxon>
        <taxon>Micrococcales</taxon>
        <taxon>Micrococcaceae</taxon>
        <taxon>Paeniglutamicibacter</taxon>
    </lineage>
</organism>
<protein>
    <submittedName>
        <fullName evidence="2">Uncharacterized protein</fullName>
    </submittedName>
</protein>
<feature type="region of interest" description="Disordered" evidence="1">
    <location>
        <begin position="1"/>
        <end position="29"/>
    </location>
</feature>
<dbReference type="EMBL" id="JACHVS010000001">
    <property type="protein sequence ID" value="MBB2995172.1"/>
    <property type="molecule type" value="Genomic_DNA"/>
</dbReference>
<evidence type="ECO:0000313" key="3">
    <source>
        <dbReference type="Proteomes" id="UP000523000"/>
    </source>
</evidence>
<dbReference type="AlphaFoldDB" id="A0A839QPK8"/>
<evidence type="ECO:0000313" key="2">
    <source>
        <dbReference type="EMBL" id="MBB2995172.1"/>
    </source>
</evidence>